<evidence type="ECO:0000256" key="1">
    <source>
        <dbReference type="SAM" id="Coils"/>
    </source>
</evidence>
<protein>
    <recommendedName>
        <fullName evidence="5">DUF1640 domain-containing protein</fullName>
    </recommendedName>
</protein>
<comment type="caution">
    <text evidence="3">The sequence shown here is derived from an EMBL/GenBank/DDBJ whole genome shotgun (WGS) entry which is preliminary data.</text>
</comment>
<keyword evidence="2" id="KW-0472">Membrane</keyword>
<evidence type="ECO:0000313" key="3">
    <source>
        <dbReference type="EMBL" id="TFW11630.1"/>
    </source>
</evidence>
<dbReference type="RefSeq" id="WP_135209123.1">
    <property type="nucleotide sequence ID" value="NZ_SPVF01000255.1"/>
</dbReference>
<keyword evidence="2" id="KW-1133">Transmembrane helix</keyword>
<dbReference type="SUPFAM" id="SSF57997">
    <property type="entry name" value="Tropomyosin"/>
    <property type="match status" value="1"/>
</dbReference>
<name>A0A4Y9RR96_9BURK</name>
<organism evidence="3 4">
    <name type="scientific">Zemynaea arenosa</name>
    <dbReference type="NCBI Taxonomy" id="2561931"/>
    <lineage>
        <taxon>Bacteria</taxon>
        <taxon>Pseudomonadati</taxon>
        <taxon>Pseudomonadota</taxon>
        <taxon>Betaproteobacteria</taxon>
        <taxon>Burkholderiales</taxon>
        <taxon>Oxalobacteraceae</taxon>
        <taxon>Telluria group</taxon>
        <taxon>Zemynaea</taxon>
    </lineage>
</organism>
<proteinExistence type="predicted"/>
<gene>
    <name evidence="3" type="ORF">E4L96_20755</name>
</gene>
<keyword evidence="4" id="KW-1185">Reference proteome</keyword>
<evidence type="ECO:0008006" key="5">
    <source>
        <dbReference type="Google" id="ProtNLM"/>
    </source>
</evidence>
<feature type="transmembrane region" description="Helical" evidence="2">
    <location>
        <begin position="109"/>
        <end position="128"/>
    </location>
</feature>
<evidence type="ECO:0000256" key="2">
    <source>
        <dbReference type="SAM" id="Phobius"/>
    </source>
</evidence>
<dbReference type="AlphaFoldDB" id="A0A4Y9RR96"/>
<accession>A0A4Y9RR96</accession>
<dbReference type="Proteomes" id="UP000298438">
    <property type="component" value="Unassembled WGS sequence"/>
</dbReference>
<dbReference type="OrthoDB" id="6520248at2"/>
<keyword evidence="1" id="KW-0175">Coiled coil</keyword>
<evidence type="ECO:0000313" key="4">
    <source>
        <dbReference type="Proteomes" id="UP000298438"/>
    </source>
</evidence>
<reference evidence="3 4" key="1">
    <citation type="submission" date="2019-03" db="EMBL/GenBank/DDBJ databases">
        <title>Draft Genome Sequence of Massilia arenosa sp. nov., a Novel Massilia Species Isolated from a Sandy-loam Maize Soil.</title>
        <authorList>
            <person name="Raths R."/>
            <person name="Peta V."/>
            <person name="Bucking H."/>
        </authorList>
    </citation>
    <scope>NUCLEOTIDE SEQUENCE [LARGE SCALE GENOMIC DNA]</scope>
    <source>
        <strain evidence="3 4">MC02</strain>
    </source>
</reference>
<dbReference type="EMBL" id="SPVF01000255">
    <property type="protein sequence ID" value="TFW11630.1"/>
    <property type="molecule type" value="Genomic_DNA"/>
</dbReference>
<feature type="coiled-coil region" evidence="1">
    <location>
        <begin position="26"/>
        <end position="60"/>
    </location>
</feature>
<keyword evidence="2" id="KW-0812">Transmembrane</keyword>
<dbReference type="Gene3D" id="1.20.5.340">
    <property type="match status" value="1"/>
</dbReference>
<sequence length="132" mass="14873">MAAQTGSDGGEGDSLETRVIRIEVFAEDARERLTRIEKRLDSFEDRFIRLEARLEDLSVQVVRMSARLDVFAEKLDGFAKKLDGFAEKLDQFVTKDMLAASMAELEARLLKWFVVTIFATASLAFTAAKLVH</sequence>